<keyword evidence="3" id="KW-1185">Reference proteome</keyword>
<sequence length="226" mass="25408">NNNNNNNNNDNGKKVFDETLTMKYLNSIIADNEKLQLNSKCDVILGGGCNNNNNDDNNNDNDNGKDNSSNNNNGNNNNDENKTKNDSSVGNTNINCHLVEQRCLHGISPATLQPEKFAQLFGSRQASLDISVVLKHRPSSQERNMAKELSTNSGQSIAIGNVAKGEHTHREGSDKPEKERKSEYENEKEKDQEQEKSRSRRRSSLEEPPRYSQFSVVVVCLFFNYD</sequence>
<dbReference type="EMBL" id="ASPP01019769">
    <property type="protein sequence ID" value="ETO14784.1"/>
    <property type="molecule type" value="Genomic_DNA"/>
</dbReference>
<proteinExistence type="predicted"/>
<dbReference type="AlphaFoldDB" id="X6MLN1"/>
<name>X6MLN1_RETFI</name>
<feature type="region of interest" description="Disordered" evidence="1">
    <location>
        <begin position="139"/>
        <end position="209"/>
    </location>
</feature>
<evidence type="ECO:0000313" key="3">
    <source>
        <dbReference type="Proteomes" id="UP000023152"/>
    </source>
</evidence>
<organism evidence="2 3">
    <name type="scientific">Reticulomyxa filosa</name>
    <dbReference type="NCBI Taxonomy" id="46433"/>
    <lineage>
        <taxon>Eukaryota</taxon>
        <taxon>Sar</taxon>
        <taxon>Rhizaria</taxon>
        <taxon>Retaria</taxon>
        <taxon>Foraminifera</taxon>
        <taxon>Monothalamids</taxon>
        <taxon>Reticulomyxidae</taxon>
        <taxon>Reticulomyxa</taxon>
    </lineage>
</organism>
<comment type="caution">
    <text evidence="2">The sequence shown here is derived from an EMBL/GenBank/DDBJ whole genome shotgun (WGS) entry which is preliminary data.</text>
</comment>
<evidence type="ECO:0000313" key="2">
    <source>
        <dbReference type="EMBL" id="ETO14784.1"/>
    </source>
</evidence>
<accession>X6MLN1</accession>
<gene>
    <name evidence="2" type="ORF">RFI_22584</name>
</gene>
<feature type="region of interest" description="Disordered" evidence="1">
    <location>
        <begin position="52"/>
        <end position="88"/>
    </location>
</feature>
<feature type="compositionally biased region" description="Polar residues" evidence="1">
    <location>
        <begin position="149"/>
        <end position="158"/>
    </location>
</feature>
<feature type="non-terminal residue" evidence="2">
    <location>
        <position position="1"/>
    </location>
</feature>
<evidence type="ECO:0000256" key="1">
    <source>
        <dbReference type="SAM" id="MobiDB-lite"/>
    </source>
</evidence>
<feature type="compositionally biased region" description="Low complexity" evidence="1">
    <location>
        <begin position="66"/>
        <end position="78"/>
    </location>
</feature>
<protein>
    <submittedName>
        <fullName evidence="2">Uncharacterized protein</fullName>
    </submittedName>
</protein>
<dbReference type="Proteomes" id="UP000023152">
    <property type="component" value="Unassembled WGS sequence"/>
</dbReference>
<feature type="compositionally biased region" description="Basic and acidic residues" evidence="1">
    <location>
        <begin position="164"/>
        <end position="209"/>
    </location>
</feature>
<reference evidence="2 3" key="1">
    <citation type="journal article" date="2013" name="Curr. Biol.">
        <title>The Genome of the Foraminiferan Reticulomyxa filosa.</title>
        <authorList>
            <person name="Glockner G."/>
            <person name="Hulsmann N."/>
            <person name="Schleicher M."/>
            <person name="Noegel A.A."/>
            <person name="Eichinger L."/>
            <person name="Gallinger C."/>
            <person name="Pawlowski J."/>
            <person name="Sierra R."/>
            <person name="Euteneuer U."/>
            <person name="Pillet L."/>
            <person name="Moustafa A."/>
            <person name="Platzer M."/>
            <person name="Groth M."/>
            <person name="Szafranski K."/>
            <person name="Schliwa M."/>
        </authorList>
    </citation>
    <scope>NUCLEOTIDE SEQUENCE [LARGE SCALE GENOMIC DNA]</scope>
</reference>